<name>A0A0V1I0Z8_TRIPS</name>
<reference evidence="1 2" key="1">
    <citation type="submission" date="2015-01" db="EMBL/GenBank/DDBJ databases">
        <title>Evolution of Trichinella species and genotypes.</title>
        <authorList>
            <person name="Korhonen P.K."/>
            <person name="Edoardo P."/>
            <person name="Giuseppe L.R."/>
            <person name="Gasser R.B."/>
        </authorList>
    </citation>
    <scope>NUCLEOTIDE SEQUENCE [LARGE SCALE GENOMIC DNA]</scope>
    <source>
        <strain evidence="1">ISS588</strain>
    </source>
</reference>
<evidence type="ECO:0000313" key="1">
    <source>
        <dbReference type="EMBL" id="KRZ16068.1"/>
    </source>
</evidence>
<dbReference type="AlphaFoldDB" id="A0A0V1I0Z8"/>
<keyword evidence="2" id="KW-1185">Reference proteome</keyword>
<proteinExistence type="predicted"/>
<sequence length="164" mass="18750">MALRQQNNKQWVYTLLNNPKPGSTTIFCFLRLHFLLERSLLRTIGLIILKFKPTVRETVVSLTQALALLRLRNVAAIQEQQRTETEIYSENKPIHNQVRHYRTYSTLYGIAGLEVLTISLARSVSAAIRSNTDNITHDTATHRYTNINHYLSSATTGFIYPCGE</sequence>
<gene>
    <name evidence="1" type="ORF">T4B_1342</name>
</gene>
<dbReference type="EMBL" id="JYDS01000304">
    <property type="protein sequence ID" value="KRZ16068.1"/>
    <property type="molecule type" value="Genomic_DNA"/>
</dbReference>
<evidence type="ECO:0000313" key="2">
    <source>
        <dbReference type="Proteomes" id="UP000054805"/>
    </source>
</evidence>
<protein>
    <submittedName>
        <fullName evidence="1">Uncharacterized protein</fullName>
    </submittedName>
</protein>
<organism evidence="1 2">
    <name type="scientific">Trichinella pseudospiralis</name>
    <name type="common">Parasitic roundworm</name>
    <dbReference type="NCBI Taxonomy" id="6337"/>
    <lineage>
        <taxon>Eukaryota</taxon>
        <taxon>Metazoa</taxon>
        <taxon>Ecdysozoa</taxon>
        <taxon>Nematoda</taxon>
        <taxon>Enoplea</taxon>
        <taxon>Dorylaimia</taxon>
        <taxon>Trichinellida</taxon>
        <taxon>Trichinellidae</taxon>
        <taxon>Trichinella</taxon>
    </lineage>
</organism>
<accession>A0A0V1I0Z8</accession>
<comment type="caution">
    <text evidence="1">The sequence shown here is derived from an EMBL/GenBank/DDBJ whole genome shotgun (WGS) entry which is preliminary data.</text>
</comment>
<dbReference type="Proteomes" id="UP000054805">
    <property type="component" value="Unassembled WGS sequence"/>
</dbReference>